<reference evidence="1" key="1">
    <citation type="journal article" date="2020" name="Nature">
        <title>Giant virus diversity and host interactions through global metagenomics.</title>
        <authorList>
            <person name="Schulz F."/>
            <person name="Roux S."/>
            <person name="Paez-Espino D."/>
            <person name="Jungbluth S."/>
            <person name="Walsh D.A."/>
            <person name="Denef V.J."/>
            <person name="McMahon K.D."/>
            <person name="Konstantinidis K.T."/>
            <person name="Eloe-Fadrosh E.A."/>
            <person name="Kyrpides N.C."/>
            <person name="Woyke T."/>
        </authorList>
    </citation>
    <scope>NUCLEOTIDE SEQUENCE</scope>
    <source>
        <strain evidence="1">GVMAG-M-3300020595-32</strain>
    </source>
</reference>
<name>A0A6C0CES1_9ZZZZ</name>
<dbReference type="AlphaFoldDB" id="A0A6C0CES1"/>
<proteinExistence type="predicted"/>
<organism evidence="1">
    <name type="scientific">viral metagenome</name>
    <dbReference type="NCBI Taxonomy" id="1070528"/>
    <lineage>
        <taxon>unclassified sequences</taxon>
        <taxon>metagenomes</taxon>
        <taxon>organismal metagenomes</taxon>
    </lineage>
</organism>
<protein>
    <submittedName>
        <fullName evidence="1">Uncharacterized protein</fullName>
    </submittedName>
</protein>
<accession>A0A6C0CES1</accession>
<dbReference type="EMBL" id="MN739396">
    <property type="protein sequence ID" value="QHT02652.1"/>
    <property type="molecule type" value="Genomic_DNA"/>
</dbReference>
<sequence length="117" mass="14010">MEDISKENKIFIIQKYLNKNNNKYYTILSNIIKTYNLEHSTNMNGIFLNLTILDEDILDDIYFRFTNSENIVFEVIQVEKKQADIVNKKNIKFEKDKLTLDKFDKFLLLKSRSYISI</sequence>
<evidence type="ECO:0000313" key="1">
    <source>
        <dbReference type="EMBL" id="QHT02652.1"/>
    </source>
</evidence>